<proteinExistence type="inferred from homology"/>
<evidence type="ECO:0000256" key="5">
    <source>
        <dbReference type="ARBA" id="ARBA00023136"/>
    </source>
</evidence>
<feature type="domain" description="DUF5698" evidence="8">
    <location>
        <begin position="17"/>
        <end position="74"/>
    </location>
</feature>
<dbReference type="RefSeq" id="WP_077590892.1">
    <property type="nucleotide sequence ID" value="NZ_CP019640.1"/>
</dbReference>
<comment type="similarity">
    <text evidence="6">Belongs to the UPF0316 family.</text>
</comment>
<evidence type="ECO:0000313" key="9">
    <source>
        <dbReference type="EMBL" id="AQQ54995.1"/>
    </source>
</evidence>
<dbReference type="OrthoDB" id="48231at2"/>
<keyword evidence="2 6" id="KW-1003">Cell membrane</keyword>
<dbReference type="PANTHER" id="PTHR40060">
    <property type="entry name" value="UPF0316 PROTEIN YEBE"/>
    <property type="match status" value="1"/>
</dbReference>
<evidence type="ECO:0000259" key="8">
    <source>
        <dbReference type="Pfam" id="PF18955"/>
    </source>
</evidence>
<evidence type="ECO:0000313" key="10">
    <source>
        <dbReference type="Proteomes" id="UP000188184"/>
    </source>
</evidence>
<gene>
    <name evidence="9" type="ORF">B0X71_04385</name>
</gene>
<keyword evidence="4 6" id="KW-1133">Transmembrane helix</keyword>
<feature type="domain" description="DUF2179" evidence="7">
    <location>
        <begin position="107"/>
        <end position="159"/>
    </location>
</feature>
<evidence type="ECO:0000256" key="6">
    <source>
        <dbReference type="HAMAP-Rule" id="MF_01515"/>
    </source>
</evidence>
<dbReference type="EMBL" id="CP019640">
    <property type="protein sequence ID" value="AQQ54995.1"/>
    <property type="molecule type" value="Genomic_DNA"/>
</dbReference>
<evidence type="ECO:0000256" key="3">
    <source>
        <dbReference type="ARBA" id="ARBA00022692"/>
    </source>
</evidence>
<dbReference type="InterPro" id="IPR044035">
    <property type="entry name" value="DUF5698"/>
</dbReference>
<evidence type="ECO:0000256" key="4">
    <source>
        <dbReference type="ARBA" id="ARBA00022989"/>
    </source>
</evidence>
<dbReference type="PANTHER" id="PTHR40060:SF1">
    <property type="entry name" value="UPF0316 PROTEIN YEBE"/>
    <property type="match status" value="1"/>
</dbReference>
<feature type="transmembrane region" description="Helical" evidence="6">
    <location>
        <begin position="29"/>
        <end position="53"/>
    </location>
</feature>
<keyword evidence="10" id="KW-1185">Reference proteome</keyword>
<dbReference type="Proteomes" id="UP000188184">
    <property type="component" value="Chromosome"/>
</dbReference>
<keyword evidence="3 6" id="KW-0812">Transmembrane</keyword>
<evidence type="ECO:0000259" key="7">
    <source>
        <dbReference type="Pfam" id="PF10035"/>
    </source>
</evidence>
<dbReference type="Pfam" id="PF10035">
    <property type="entry name" value="DUF2179"/>
    <property type="match status" value="1"/>
</dbReference>
<dbReference type="Pfam" id="PF18955">
    <property type="entry name" value="DUF5698"/>
    <property type="match status" value="1"/>
</dbReference>
<organism evidence="9 10">
    <name type="scientific">Planococcus lenghuensis</name>
    <dbReference type="NCBI Taxonomy" id="2213202"/>
    <lineage>
        <taxon>Bacteria</taxon>
        <taxon>Bacillati</taxon>
        <taxon>Bacillota</taxon>
        <taxon>Bacilli</taxon>
        <taxon>Bacillales</taxon>
        <taxon>Caryophanaceae</taxon>
        <taxon>Planococcus</taxon>
    </lineage>
</organism>
<feature type="transmembrane region" description="Helical" evidence="6">
    <location>
        <begin position="6"/>
        <end position="22"/>
    </location>
</feature>
<dbReference type="HAMAP" id="MF_01515">
    <property type="entry name" value="UPF0316"/>
    <property type="match status" value="1"/>
</dbReference>
<comment type="subcellular location">
    <subcellularLocation>
        <location evidence="1 6">Cell membrane</location>
        <topology evidence="1 6">Multi-pass membrane protein</topology>
    </subcellularLocation>
</comment>
<accession>A0A1Q2L3F4</accession>
<sequence length="172" mass="19160">MATLIFVINIVVITLYTIRMILTMKGYRYIAAAVSIAEVVIYIIGLGLVLANIDQVQNVAAYALGYGTGVIIGMKVEEKLALGYTMVNVITADAHTYLPAQLRQRGYGVTDWQANGLNGNRQAMQILTPRKNELKLYQLIKELDPKAFIISYEPKEIFGGFWTKSIRQQKAA</sequence>
<dbReference type="CDD" id="cd16381">
    <property type="entry name" value="YitT_C_like_1"/>
    <property type="match status" value="1"/>
</dbReference>
<dbReference type="KEGG" id="pmar:B0X71_04385"/>
<dbReference type="GO" id="GO:0005886">
    <property type="term" value="C:plasma membrane"/>
    <property type="evidence" value="ECO:0007669"/>
    <property type="project" value="UniProtKB-SubCell"/>
</dbReference>
<dbReference type="InterPro" id="IPR022930">
    <property type="entry name" value="UPF0316"/>
</dbReference>
<reference evidence="9 10" key="1">
    <citation type="submission" date="2017-02" db="EMBL/GenBank/DDBJ databases">
        <title>The complete genomic sequence of a novel cold adapted crude oil-degrading bacterium Planococcus qaidamina Y42.</title>
        <authorList>
            <person name="Yang R."/>
        </authorList>
    </citation>
    <scope>NUCLEOTIDE SEQUENCE [LARGE SCALE GENOMIC DNA]</scope>
    <source>
        <strain evidence="9 10">Y42</strain>
    </source>
</reference>
<protein>
    <recommendedName>
        <fullName evidence="6">UPF0316 protein B0X71_04385</fullName>
    </recommendedName>
</protein>
<evidence type="ECO:0000256" key="1">
    <source>
        <dbReference type="ARBA" id="ARBA00004651"/>
    </source>
</evidence>
<dbReference type="NCBIfam" id="NF003194">
    <property type="entry name" value="PRK04164.1-5"/>
    <property type="match status" value="1"/>
</dbReference>
<evidence type="ECO:0000256" key="2">
    <source>
        <dbReference type="ARBA" id="ARBA00022475"/>
    </source>
</evidence>
<name>A0A1Q2L3F4_9BACL</name>
<keyword evidence="5 6" id="KW-0472">Membrane</keyword>
<dbReference type="InterPro" id="IPR019264">
    <property type="entry name" value="DUF2179"/>
</dbReference>
<dbReference type="AlphaFoldDB" id="A0A1Q2L3F4"/>